<evidence type="ECO:0000313" key="4">
    <source>
        <dbReference type="Proteomes" id="UP001566132"/>
    </source>
</evidence>
<keyword evidence="2" id="KW-0472">Membrane</keyword>
<accession>A0ABD1EGN8</accession>
<proteinExistence type="predicted"/>
<evidence type="ECO:0000256" key="2">
    <source>
        <dbReference type="SAM" id="Phobius"/>
    </source>
</evidence>
<evidence type="ECO:0008006" key="5">
    <source>
        <dbReference type="Google" id="ProtNLM"/>
    </source>
</evidence>
<comment type="caution">
    <text evidence="3">The sequence shown here is derived from an EMBL/GenBank/DDBJ whole genome shotgun (WGS) entry which is preliminary data.</text>
</comment>
<gene>
    <name evidence="3" type="ORF">ABEB36_009546</name>
</gene>
<feature type="region of interest" description="Disordered" evidence="1">
    <location>
        <begin position="440"/>
        <end position="462"/>
    </location>
</feature>
<evidence type="ECO:0000256" key="1">
    <source>
        <dbReference type="SAM" id="MobiDB-lite"/>
    </source>
</evidence>
<reference evidence="3 4" key="1">
    <citation type="submission" date="2024-05" db="EMBL/GenBank/DDBJ databases">
        <title>Genetic variation in Jamaican populations of the coffee berry borer (Hypothenemus hampei).</title>
        <authorList>
            <person name="Errbii M."/>
            <person name="Myrie A."/>
        </authorList>
    </citation>
    <scope>NUCLEOTIDE SEQUENCE [LARGE SCALE GENOMIC DNA]</scope>
    <source>
        <strain evidence="3">JA-Hopewell-2020-01-JO</strain>
        <tissue evidence="3">Whole body</tissue>
    </source>
</reference>
<dbReference type="EMBL" id="JBDJPC010000007">
    <property type="protein sequence ID" value="KAL1493860.1"/>
    <property type="molecule type" value="Genomic_DNA"/>
</dbReference>
<name>A0ABD1EGN8_HYPHA</name>
<dbReference type="Proteomes" id="UP001566132">
    <property type="component" value="Unassembled WGS sequence"/>
</dbReference>
<feature type="transmembrane region" description="Helical" evidence="2">
    <location>
        <begin position="414"/>
        <end position="438"/>
    </location>
</feature>
<keyword evidence="4" id="KW-1185">Reference proteome</keyword>
<protein>
    <recommendedName>
        <fullName evidence="5">Envelope protein</fullName>
    </recommendedName>
</protein>
<dbReference type="AlphaFoldDB" id="A0ABD1EGN8"/>
<sequence length="518" mass="60583">MEILLKKFTYQMLNDLKRLKLTYQPPFQIPHHRKRGRDPEHNGKHGNDSFILTELNNYDKIINYSKTSILSKIDNFKIHQANRISKRGLINEVGYIIKVALTILTIKYNEKILRSRILRLVSSIKDNVTSLNIFFAKDIYNQLIILYNTLLSVLQEIENSVTFCRLSALHPSIIKSEDLFQEIKRISFYYNNELPFQLDHENILSLESMIKVNCKFESTRVIYFLHIPIEYEKDFELYSLRSIPAKHESEYFTIIPNSKFVLKSLSENLITSLSDKCTKNGIYHCEDKTRGIIGTSCEENLLTHQTGAHCQLTKLQIKGNYIYYISKINQFLAICLEQEEIQINCENSIETRKLMGIFLIKKDSCKLYFRKHELSFNEIPRFEIELKKIGPIEPPVHSLIPINEENPVSTTPSWYTVTLYIMIIGAVVLATTNNKYYLKRSRSRKSKPTEDPQPEDEINLPGDASFQGWKSYIEQYFLSKSNNAESKLLKCINYHFLSNIFCSNRNAYVKIINNVKYR</sequence>
<evidence type="ECO:0000313" key="3">
    <source>
        <dbReference type="EMBL" id="KAL1493860.1"/>
    </source>
</evidence>
<keyword evidence="2" id="KW-0812">Transmembrane</keyword>
<keyword evidence="2" id="KW-1133">Transmembrane helix</keyword>
<organism evidence="3 4">
    <name type="scientific">Hypothenemus hampei</name>
    <name type="common">Coffee berry borer</name>
    <dbReference type="NCBI Taxonomy" id="57062"/>
    <lineage>
        <taxon>Eukaryota</taxon>
        <taxon>Metazoa</taxon>
        <taxon>Ecdysozoa</taxon>
        <taxon>Arthropoda</taxon>
        <taxon>Hexapoda</taxon>
        <taxon>Insecta</taxon>
        <taxon>Pterygota</taxon>
        <taxon>Neoptera</taxon>
        <taxon>Endopterygota</taxon>
        <taxon>Coleoptera</taxon>
        <taxon>Polyphaga</taxon>
        <taxon>Cucujiformia</taxon>
        <taxon>Curculionidae</taxon>
        <taxon>Scolytinae</taxon>
        <taxon>Hypothenemus</taxon>
    </lineage>
</organism>